<feature type="compositionally biased region" description="Basic and acidic residues" evidence="7">
    <location>
        <begin position="304"/>
        <end position="319"/>
    </location>
</feature>
<dbReference type="Pfam" id="PF18121">
    <property type="entry name" value="TFA2_Winged_2"/>
    <property type="match status" value="1"/>
</dbReference>
<dbReference type="EMBL" id="JQFK01000006">
    <property type="protein sequence ID" value="KGK39749.1"/>
    <property type="molecule type" value="Genomic_DNA"/>
</dbReference>
<dbReference type="InterPro" id="IPR016656">
    <property type="entry name" value="TFIIE-bsu"/>
</dbReference>
<dbReference type="PANTHER" id="PTHR12716:SF8">
    <property type="entry name" value="TRANSCRIPTION INITIATION FACTOR IIE SUBUNIT BETA"/>
    <property type="match status" value="1"/>
</dbReference>
<keyword evidence="4" id="KW-0804">Transcription</keyword>
<name>A0A099P649_PICKU</name>
<evidence type="ECO:0000313" key="14">
    <source>
        <dbReference type="Proteomes" id="UP000029867"/>
    </source>
</evidence>
<feature type="region of interest" description="Disordered" evidence="7">
    <location>
        <begin position="301"/>
        <end position="346"/>
    </location>
</feature>
<evidence type="ECO:0000256" key="2">
    <source>
        <dbReference type="ARBA" id="ARBA00023015"/>
    </source>
</evidence>
<evidence type="ECO:0000259" key="8">
    <source>
        <dbReference type="PROSITE" id="PS51351"/>
    </source>
</evidence>
<dbReference type="InterPro" id="IPR003166">
    <property type="entry name" value="TFIIE_bsu_DNA-bd"/>
</dbReference>
<evidence type="ECO:0000256" key="4">
    <source>
        <dbReference type="ARBA" id="ARBA00023163"/>
    </source>
</evidence>
<dbReference type="STRING" id="4909.A0A099P649"/>
<dbReference type="GO" id="GO:0006367">
    <property type="term" value="P:transcription initiation at RNA polymerase II promoter"/>
    <property type="evidence" value="ECO:0007669"/>
    <property type="project" value="InterPro"/>
</dbReference>
<feature type="compositionally biased region" description="Basic and acidic residues" evidence="7">
    <location>
        <begin position="337"/>
        <end position="346"/>
    </location>
</feature>
<dbReference type="Proteomes" id="UP000249293">
    <property type="component" value="Chromosome 2"/>
</dbReference>
<protein>
    <submittedName>
        <fullName evidence="11">Transcription initiation factor IIE subunit beta</fullName>
    </submittedName>
</protein>
<dbReference type="PANTHER" id="PTHR12716">
    <property type="entry name" value="TRANSCRIPTION INITIATION FACTOR IIE, BETA SUBUNIT"/>
    <property type="match status" value="1"/>
</dbReference>
<dbReference type="GO" id="GO:0003677">
    <property type="term" value="F:DNA binding"/>
    <property type="evidence" value="ECO:0007669"/>
    <property type="project" value="UniProtKB-KW"/>
</dbReference>
<comment type="function">
    <text evidence="6">Recruits TFIIH to the initiation complex and stimulates the RNA polymerase II C-terminal domain kinase and DNA-dependent ATPase activities of TFIIH. Both TFIIH and TFIIE are required for promoter clearance by RNA polymerase.</text>
</comment>
<evidence type="ECO:0000313" key="10">
    <source>
        <dbReference type="EMBL" id="KGK39749.1"/>
    </source>
</evidence>
<reference evidence="11" key="4">
    <citation type="submission" date="2017-01" db="EMBL/GenBank/DDBJ databases">
        <authorList>
            <person name="Mah S.A."/>
            <person name="Swanson W.J."/>
            <person name="Moy G.W."/>
            <person name="Vacquier V.D."/>
        </authorList>
    </citation>
    <scope>NUCLEOTIDE SEQUENCE [LARGE SCALE GENOMIC DNA]</scope>
    <source>
        <strain evidence="11">129</strain>
    </source>
</reference>
<feature type="domain" description="TFIIE beta" evidence="8">
    <location>
        <begin position="96"/>
        <end position="171"/>
    </location>
</feature>
<organism evidence="10 14">
    <name type="scientific">Pichia kudriavzevii</name>
    <name type="common">Yeast</name>
    <name type="synonym">Issatchenkia orientalis</name>
    <dbReference type="NCBI Taxonomy" id="4909"/>
    <lineage>
        <taxon>Eukaryota</taxon>
        <taxon>Fungi</taxon>
        <taxon>Dikarya</taxon>
        <taxon>Ascomycota</taxon>
        <taxon>Saccharomycotina</taxon>
        <taxon>Pichiomycetes</taxon>
        <taxon>Pichiales</taxon>
        <taxon>Pichiaceae</taxon>
        <taxon>Pichia</taxon>
    </lineage>
</organism>
<dbReference type="GO" id="GO:0003743">
    <property type="term" value="F:translation initiation factor activity"/>
    <property type="evidence" value="ECO:0007669"/>
    <property type="project" value="UniProtKB-KW"/>
</dbReference>
<dbReference type="EMBL" id="MQVM01000143">
    <property type="protein sequence ID" value="ONH70342.1"/>
    <property type="molecule type" value="Genomic_DNA"/>
</dbReference>
<accession>A0A099P649</accession>
<feature type="region of interest" description="Disordered" evidence="7">
    <location>
        <begin position="15"/>
        <end position="85"/>
    </location>
</feature>
<keyword evidence="3" id="KW-0238">DNA-binding</keyword>
<dbReference type="InterPro" id="IPR040501">
    <property type="entry name" value="TFA2_Winged_2"/>
</dbReference>
<evidence type="ECO:0000256" key="1">
    <source>
        <dbReference type="ARBA" id="ARBA00004123"/>
    </source>
</evidence>
<evidence type="ECO:0000313" key="12">
    <source>
        <dbReference type="EMBL" id="ONH73488.1"/>
    </source>
</evidence>
<reference evidence="14" key="1">
    <citation type="journal article" date="2014" name="Microb. Cell Fact.">
        <title>Exploiting Issatchenkia orientalis SD108 for succinic acid production.</title>
        <authorList>
            <person name="Xiao H."/>
            <person name="Shao Z."/>
            <person name="Jiang Y."/>
            <person name="Dole S."/>
            <person name="Zhao H."/>
        </authorList>
    </citation>
    <scope>NUCLEOTIDE SEQUENCE [LARGE SCALE GENOMIC DNA]</scope>
    <source>
        <strain evidence="14">SD108</strain>
    </source>
</reference>
<comment type="subcellular location">
    <subcellularLocation>
        <location evidence="1">Nucleus</location>
    </subcellularLocation>
</comment>
<keyword evidence="11" id="KW-0396">Initiation factor</keyword>
<reference evidence="9 16" key="5">
    <citation type="submission" date="2018-06" db="EMBL/GenBank/DDBJ databases">
        <title>Population genomics shows no distinction between pathogenic Candida krusei and environmental Pichia kudriavzevii: One species, four names.</title>
        <authorList>
            <person name="Douglass A.P."/>
            <person name="Offei B."/>
            <person name="Braun-Galleani S."/>
            <person name="Coughlan A.Y."/>
            <person name="Martos A."/>
            <person name="Ortiz-Merino R.A."/>
            <person name="Byrne K.P."/>
            <person name="Wolfe K.H."/>
        </authorList>
    </citation>
    <scope>NUCLEOTIDE SEQUENCE [LARGE SCALE GENOMIC DNA]</scope>
    <source>
        <strain evidence="9 16">CBS573</strain>
    </source>
</reference>
<keyword evidence="5" id="KW-0539">Nucleus</keyword>
<evidence type="ECO:0000313" key="9">
    <source>
        <dbReference type="EMBL" id="AWU75295.1"/>
    </source>
</evidence>
<dbReference type="GO" id="GO:0005673">
    <property type="term" value="C:transcription factor TFIIE complex"/>
    <property type="evidence" value="ECO:0007669"/>
    <property type="project" value="InterPro"/>
</dbReference>
<dbReference type="EMBL" id="MQVM01000014">
    <property type="protein sequence ID" value="ONH73488.1"/>
    <property type="molecule type" value="Genomic_DNA"/>
</dbReference>
<dbReference type="AlphaFoldDB" id="A0A099P649"/>
<evidence type="ECO:0000256" key="6">
    <source>
        <dbReference type="ARBA" id="ARBA00025581"/>
    </source>
</evidence>
<dbReference type="OrthoDB" id="3995672at2759"/>
<keyword evidence="16" id="KW-1185">Reference proteome</keyword>
<evidence type="ECO:0000313" key="11">
    <source>
        <dbReference type="EMBL" id="ONH70342.1"/>
    </source>
</evidence>
<proteinExistence type="predicted"/>
<feature type="compositionally biased region" description="Polar residues" evidence="7">
    <location>
        <begin position="41"/>
        <end position="62"/>
    </location>
</feature>
<evidence type="ECO:0000313" key="13">
    <source>
        <dbReference type="EMBL" id="ONH74107.1"/>
    </source>
</evidence>
<dbReference type="EMBL" id="MQVM01000011">
    <property type="protein sequence ID" value="ONH74107.1"/>
    <property type="molecule type" value="Genomic_DNA"/>
</dbReference>
<dbReference type="VEuPathDB" id="FungiDB:C5L36_0B05420"/>
<reference evidence="10" key="2">
    <citation type="submission" date="2014-08" db="EMBL/GenBank/DDBJ databases">
        <title>Exploiting Issatchenkia orientalis SD108 for Succinic Acid Production.</title>
        <authorList>
            <person name="Xiao H."/>
            <person name="Shao Z."/>
            <person name="Jiang Y."/>
            <person name="Dole S."/>
            <person name="Zhao H."/>
        </authorList>
    </citation>
    <scope>NUCLEOTIDE SEQUENCE [LARGE SCALE GENOMIC DNA]</scope>
    <source>
        <strain evidence="10">SD108</strain>
    </source>
</reference>
<dbReference type="Pfam" id="PF02186">
    <property type="entry name" value="TFIIE_beta"/>
    <property type="match status" value="1"/>
</dbReference>
<dbReference type="GO" id="GO:0001097">
    <property type="term" value="F:TFIIH-class transcription factor complex binding"/>
    <property type="evidence" value="ECO:0007669"/>
    <property type="project" value="TreeGrafter"/>
</dbReference>
<dbReference type="PROSITE" id="PS51351">
    <property type="entry name" value="TFIIE_BETA_C"/>
    <property type="match status" value="1"/>
</dbReference>
<evidence type="ECO:0000313" key="15">
    <source>
        <dbReference type="Proteomes" id="UP000189274"/>
    </source>
</evidence>
<reference evidence="15" key="3">
    <citation type="journal article" date="2017" name="Genome Announc.">
        <title>Genome sequences of Cyberlindnera fabianii 65, Pichia kudriavzevii 129, and Saccharomyces cerevisiae 131 isolated from fermented masau fruits in Zimbabwe.</title>
        <authorList>
            <person name="van Rijswijck I.M.H."/>
            <person name="Derks M.F.L."/>
            <person name="Abee T."/>
            <person name="de Ridder D."/>
            <person name="Smid E.J."/>
        </authorList>
    </citation>
    <scope>NUCLEOTIDE SEQUENCE [LARGE SCALE GENOMIC DNA]</scope>
    <source>
        <strain evidence="15">129</strain>
    </source>
</reference>
<evidence type="ECO:0000256" key="5">
    <source>
        <dbReference type="ARBA" id="ARBA00023242"/>
    </source>
</evidence>
<keyword evidence="2" id="KW-0805">Transcription regulation</keyword>
<evidence type="ECO:0000256" key="7">
    <source>
        <dbReference type="SAM" id="MobiDB-lite"/>
    </source>
</evidence>
<dbReference type="eggNOG" id="KOG3095">
    <property type="taxonomic scope" value="Eukaryota"/>
</dbReference>
<evidence type="ECO:0000313" key="16">
    <source>
        <dbReference type="Proteomes" id="UP000249293"/>
    </source>
</evidence>
<dbReference type="Proteomes" id="UP000189274">
    <property type="component" value="Unassembled WGS sequence"/>
</dbReference>
<sequence length="346" mass="38525">MSDAFSAQLSAFKKSLKSTSDLPQQRRVPLAATSAPAESPSKPSQNTSGVTGIQPSLDTSSGPLVKKQKVGRDPSPLPGDGGKLSGIAERAQLSAAAQAARTANEGNLTMKLMTSSDYIKSKDREVPIFELETSLGFKVDSALMKCLTNVDRIKYNPTTSSFVYLSLHNIKTGEDLLNVLKNQPAFTGLSVKQLRDGWNKCIPTLEQLEKENLIIVHKTKKDNSPRHIWLNPDHLPIRVYNGVSSLQNFEMFVNQSSNTQVKEQTKTKSLDVVFYEMWNDVHIPPHEELVKLLIANGLTPTNANREDKKTKKVKNVQERKQKRSRRSKITNIHMKGILKDYSSKTK</sequence>
<dbReference type="Proteomes" id="UP000029867">
    <property type="component" value="Unassembled WGS sequence"/>
</dbReference>
<dbReference type="EMBL" id="CP028774">
    <property type="protein sequence ID" value="AWU75295.1"/>
    <property type="molecule type" value="Genomic_DNA"/>
</dbReference>
<keyword evidence="11" id="KW-0648">Protein biosynthesis</keyword>
<dbReference type="HOGENOM" id="CLU_056580_2_0_1"/>
<evidence type="ECO:0000256" key="3">
    <source>
        <dbReference type="ARBA" id="ARBA00023125"/>
    </source>
</evidence>
<gene>
    <name evidence="13" type="ORF">BOH78_2727</name>
    <name evidence="12" type="ORF">BOH78_3150</name>
    <name evidence="11" type="ORF">BOH78_5289</name>
    <name evidence="9" type="ORF">C5L36_0B05420</name>
    <name evidence="10" type="ORF">JL09_g1054</name>
</gene>